<organism evidence="2 3">
    <name type="scientific">Theileria equi strain WA</name>
    <dbReference type="NCBI Taxonomy" id="1537102"/>
    <lineage>
        <taxon>Eukaryota</taxon>
        <taxon>Sar</taxon>
        <taxon>Alveolata</taxon>
        <taxon>Apicomplexa</taxon>
        <taxon>Aconoidasida</taxon>
        <taxon>Piroplasmida</taxon>
        <taxon>Theileriidae</taxon>
        <taxon>Theileria</taxon>
    </lineage>
</organism>
<dbReference type="EMBL" id="CP001669">
    <property type="protein sequence ID" value="AFZ79973.1"/>
    <property type="molecule type" value="Genomic_DNA"/>
</dbReference>
<protein>
    <submittedName>
        <fullName evidence="2">Signal peptide-containing protein</fullName>
    </submittedName>
</protein>
<evidence type="ECO:0000256" key="1">
    <source>
        <dbReference type="SAM" id="SignalP"/>
    </source>
</evidence>
<dbReference type="GeneID" id="15805959"/>
<name>L0AXK7_THEEQ</name>
<evidence type="ECO:0000313" key="2">
    <source>
        <dbReference type="EMBL" id="AFZ79973.1"/>
    </source>
</evidence>
<dbReference type="VEuPathDB" id="PiroplasmaDB:BEWA_028220"/>
<sequence>MNVFSILLVTYLLGLCHCKNSRLPTNRPVIEVLDDYTEDEIVNYYPIRETRRSESSGQRQVWDLSNGTAYEELNAKTHSRRGSTILDFESLDEDEFNFFYYDFAGNSMKLVVPKKNNTVIRRPTPRAEVNGSLAVIEEKIKNLVVISNWESDFGLDVSTTNATECTIFQVELVGITTKHFFPKPNHVAREVKDGNKELWKFKNALGGFDGHNYCNYCLIYKRGNINLLEVAVTENNSRGKKYFEKVGGTWNMVNRDVFLNKLKEMKGVSGLAFLDPSTASSKTSKESR</sequence>
<keyword evidence="1" id="KW-0732">Signal</keyword>
<proteinExistence type="predicted"/>
<dbReference type="KEGG" id="beq:BEWA_028220"/>
<keyword evidence="3" id="KW-1185">Reference proteome</keyword>
<dbReference type="AlphaFoldDB" id="L0AXK7"/>
<dbReference type="RefSeq" id="XP_004829639.1">
    <property type="nucleotide sequence ID" value="XM_004829582.1"/>
</dbReference>
<accession>L0AXK7</accession>
<dbReference type="Proteomes" id="UP000031512">
    <property type="component" value="Chromosome 1"/>
</dbReference>
<feature type="signal peptide" evidence="1">
    <location>
        <begin position="1"/>
        <end position="18"/>
    </location>
</feature>
<feature type="chain" id="PRO_5003939868" evidence="1">
    <location>
        <begin position="19"/>
        <end position="288"/>
    </location>
</feature>
<gene>
    <name evidence="2" type="ORF">BEWA_028220</name>
</gene>
<evidence type="ECO:0000313" key="3">
    <source>
        <dbReference type="Proteomes" id="UP000031512"/>
    </source>
</evidence>
<reference evidence="2 3" key="1">
    <citation type="journal article" date="2012" name="BMC Genomics">
        <title>Comparative genomic analysis and phylogenetic position of Theileria equi.</title>
        <authorList>
            <person name="Kappmeyer L.S."/>
            <person name="Thiagarajan M."/>
            <person name="Herndon D.R."/>
            <person name="Ramsay J.D."/>
            <person name="Caler E."/>
            <person name="Djikeng A."/>
            <person name="Gillespie J.J."/>
            <person name="Lau A.O."/>
            <person name="Roalson E.H."/>
            <person name="Silva J.C."/>
            <person name="Silva M.G."/>
            <person name="Suarez C.E."/>
            <person name="Ueti M.W."/>
            <person name="Nene V.M."/>
            <person name="Mealey R.H."/>
            <person name="Knowles D.P."/>
            <person name="Brayton K.A."/>
        </authorList>
    </citation>
    <scope>NUCLEOTIDE SEQUENCE [LARGE SCALE GENOMIC DNA]</scope>
    <source>
        <strain evidence="2 3">WA</strain>
    </source>
</reference>
<dbReference type="OrthoDB" id="27226at2759"/>